<dbReference type="InterPro" id="IPR050494">
    <property type="entry name" value="Ser_Thr_dual-spec_kinase"/>
</dbReference>
<dbReference type="PANTHER" id="PTHR24058">
    <property type="entry name" value="DUAL SPECIFICITY PROTEIN KINASE"/>
    <property type="match status" value="1"/>
</dbReference>
<dbReference type="InterPro" id="IPR044092">
    <property type="entry name" value="STKc_PRP4"/>
</dbReference>
<dbReference type="GO" id="GO:0005524">
    <property type="term" value="F:ATP binding"/>
    <property type="evidence" value="ECO:0007669"/>
    <property type="project" value="UniProtKB-KW"/>
</dbReference>
<dbReference type="RefSeq" id="XP_009492871.1">
    <property type="nucleotide sequence ID" value="XM_009494596.1"/>
</dbReference>
<dbReference type="GeneID" id="20525438"/>
<feature type="compositionally biased region" description="Low complexity" evidence="8">
    <location>
        <begin position="47"/>
        <end position="58"/>
    </location>
</feature>
<evidence type="ECO:0000256" key="5">
    <source>
        <dbReference type="ARBA" id="ARBA00022777"/>
    </source>
</evidence>
<protein>
    <recommendedName>
        <fullName evidence="1">non-specific serine/threonine protein kinase</fullName>
        <ecNumber evidence="1">2.7.11.1</ecNumber>
    </recommendedName>
</protein>
<feature type="domain" description="Protein kinase" evidence="9">
    <location>
        <begin position="97"/>
        <end position="428"/>
    </location>
</feature>
<dbReference type="Proteomes" id="UP000030693">
    <property type="component" value="Unassembled WGS sequence"/>
</dbReference>
<dbReference type="EMBL" id="KB932201">
    <property type="protein sequence ID" value="KCV73170.1"/>
    <property type="molecule type" value="Genomic_DNA"/>
</dbReference>
<dbReference type="GO" id="GO:0004674">
    <property type="term" value="F:protein serine/threonine kinase activity"/>
    <property type="evidence" value="ECO:0007669"/>
    <property type="project" value="UniProtKB-KW"/>
</dbReference>
<dbReference type="PROSITE" id="PS00108">
    <property type="entry name" value="PROTEIN_KINASE_ST"/>
    <property type="match status" value="1"/>
</dbReference>
<keyword evidence="5 10" id="KW-0418">Kinase</keyword>
<dbReference type="AlphaFoldDB" id="A0A058ZFK4"/>
<evidence type="ECO:0000259" key="9">
    <source>
        <dbReference type="PROSITE" id="PS50011"/>
    </source>
</evidence>
<evidence type="ECO:0000256" key="8">
    <source>
        <dbReference type="SAM" id="MobiDB-lite"/>
    </source>
</evidence>
<dbReference type="PROSITE" id="PS50011">
    <property type="entry name" value="PROTEIN_KINASE_DOM"/>
    <property type="match status" value="1"/>
</dbReference>
<dbReference type="SMART" id="SM00220">
    <property type="entry name" value="S_TKc"/>
    <property type="match status" value="1"/>
</dbReference>
<dbReference type="STRING" id="691883.A0A058ZFK4"/>
<gene>
    <name evidence="10" type="ORF">H696_00713</name>
</gene>
<evidence type="ECO:0000256" key="6">
    <source>
        <dbReference type="ARBA" id="ARBA00022840"/>
    </source>
</evidence>
<dbReference type="InterPro" id="IPR011009">
    <property type="entry name" value="Kinase-like_dom_sf"/>
</dbReference>
<proteinExistence type="inferred from homology"/>
<dbReference type="EC" id="2.7.11.1" evidence="1"/>
<dbReference type="OMA" id="HQLELIM"/>
<feature type="compositionally biased region" description="Low complexity" evidence="8">
    <location>
        <begin position="542"/>
        <end position="564"/>
    </location>
</feature>
<dbReference type="Gene3D" id="1.10.510.10">
    <property type="entry name" value="Transferase(Phosphotransferase) domain 1"/>
    <property type="match status" value="1"/>
</dbReference>
<evidence type="ECO:0000313" key="11">
    <source>
        <dbReference type="Proteomes" id="UP000030693"/>
    </source>
</evidence>
<evidence type="ECO:0000256" key="4">
    <source>
        <dbReference type="ARBA" id="ARBA00022741"/>
    </source>
</evidence>
<reference evidence="10" key="1">
    <citation type="submission" date="2013-04" db="EMBL/GenBank/DDBJ databases">
        <title>The Genome Sequence of Fonticula alba ATCC 38817.</title>
        <authorList>
            <consortium name="The Broad Institute Genomics Platform"/>
            <person name="Russ C."/>
            <person name="Cuomo C."/>
            <person name="Burger G."/>
            <person name="Gray M.W."/>
            <person name="Holland P.W.H."/>
            <person name="King N."/>
            <person name="Lang F.B.F."/>
            <person name="Roger A.J."/>
            <person name="Ruiz-Trillo I."/>
            <person name="Brown M."/>
            <person name="Walker B."/>
            <person name="Young S."/>
            <person name="Zeng Q."/>
            <person name="Gargeya S."/>
            <person name="Fitzgerald M."/>
            <person name="Haas B."/>
            <person name="Abouelleil A."/>
            <person name="Allen A.W."/>
            <person name="Alvarado L."/>
            <person name="Arachchi H.M."/>
            <person name="Berlin A.M."/>
            <person name="Chapman S.B."/>
            <person name="Gainer-Dewar J."/>
            <person name="Goldberg J."/>
            <person name="Griggs A."/>
            <person name="Gujja S."/>
            <person name="Hansen M."/>
            <person name="Howarth C."/>
            <person name="Imamovic A."/>
            <person name="Ireland A."/>
            <person name="Larimer J."/>
            <person name="McCowan C."/>
            <person name="Murphy C."/>
            <person name="Pearson M."/>
            <person name="Poon T.W."/>
            <person name="Priest M."/>
            <person name="Roberts A."/>
            <person name="Saif S."/>
            <person name="Shea T."/>
            <person name="Sisk P."/>
            <person name="Sykes S."/>
            <person name="Wortman J."/>
            <person name="Nusbaum C."/>
            <person name="Birren B."/>
        </authorList>
    </citation>
    <scope>NUCLEOTIDE SEQUENCE [LARGE SCALE GENOMIC DNA]</scope>
    <source>
        <strain evidence="10">ATCC 38817</strain>
    </source>
</reference>
<evidence type="ECO:0000313" key="10">
    <source>
        <dbReference type="EMBL" id="KCV73170.1"/>
    </source>
</evidence>
<dbReference type="Gene3D" id="3.30.200.20">
    <property type="entry name" value="Phosphorylase Kinase, domain 1"/>
    <property type="match status" value="1"/>
</dbReference>
<keyword evidence="11" id="KW-1185">Reference proteome</keyword>
<dbReference type="Pfam" id="PF00069">
    <property type="entry name" value="Pkinase"/>
    <property type="match status" value="1"/>
</dbReference>
<keyword evidence="3" id="KW-0808">Transferase</keyword>
<dbReference type="PANTHER" id="PTHR24058:SF103">
    <property type="entry name" value="SERINE_THREONINE-PROTEIN KINASE PRP4 HOMOLOG"/>
    <property type="match status" value="1"/>
</dbReference>
<dbReference type="InterPro" id="IPR008271">
    <property type="entry name" value="Ser/Thr_kinase_AS"/>
</dbReference>
<feature type="region of interest" description="Disordered" evidence="8">
    <location>
        <begin position="1"/>
        <end position="59"/>
    </location>
</feature>
<keyword evidence="4" id="KW-0547">Nucleotide-binding</keyword>
<comment type="similarity">
    <text evidence="7">Belongs to the protein kinase superfamily. CMGC Ser/Thr protein kinase family.</text>
</comment>
<dbReference type="OrthoDB" id="3967at2759"/>
<dbReference type="CDD" id="cd14135">
    <property type="entry name" value="STKc_PRP4"/>
    <property type="match status" value="1"/>
</dbReference>
<dbReference type="GO" id="GO:0045292">
    <property type="term" value="P:mRNA cis splicing, via spliceosome"/>
    <property type="evidence" value="ECO:0007669"/>
    <property type="project" value="InterPro"/>
</dbReference>
<keyword evidence="6" id="KW-0067">ATP-binding</keyword>
<sequence length="613" mass="65162">MSRFLQSDDEDDCMFAPPKKQARVDQVGSSASDLLDGSSPINNKLPASSSASSTSLATGGVARSTVSKAKVKALADNWDDEQGYYQIRIGEMLKGRYRAVAQLGTGVFSSVVRCVDTQSPAPGGDSSAASGGVEVAIKFLRSNATMHKSGMRELEVLKRLNAADPHDRSHVVRLLDSFEHRNHLCLVFESMKMNLREVIKQFGLNTGLNIRAVRVFAHQLFQSLALLNTCGIIHADIKPDNILVNRGNNRLKLCDFGSAEYREENTPTPYLASRYYRAPEAILGLKYGPPIDVWAVACTLYELYTGHILFPGPTNNQMLRLFQEVKGEFPRRLLRGGEFSSQHFDDSFAFLSQEFDKTTRKPVMRRIFFSRPTRDLKTQLLRAGGTIPPPSPADAPLVAQFVDLLEQCLVLNPTRRLEPARALEHPFIATAFKNGLPVAPAVATTPAAGAATAAIATLGATTPTLESPPVAAVAGPGEADVAAMMLPRCPEPAPAADEPSEPEAGELLESEATLAAPLGPSHSVPELQREASPPSGGPPPQLAAAAAAAVVTSQSSPALSRGAPAGRGGATRGGRGGAASSFLRPPVGMSAFTRLPPGMSSSGTGARRGGRGR</sequence>
<evidence type="ECO:0000256" key="2">
    <source>
        <dbReference type="ARBA" id="ARBA00022527"/>
    </source>
</evidence>
<name>A0A058ZFK4_FONAL</name>
<keyword evidence="2" id="KW-0723">Serine/threonine-protein kinase</keyword>
<accession>A0A058ZFK4</accession>
<evidence type="ECO:0000256" key="3">
    <source>
        <dbReference type="ARBA" id="ARBA00022679"/>
    </source>
</evidence>
<evidence type="ECO:0000256" key="1">
    <source>
        <dbReference type="ARBA" id="ARBA00012513"/>
    </source>
</evidence>
<dbReference type="InterPro" id="IPR000719">
    <property type="entry name" value="Prot_kinase_dom"/>
</dbReference>
<dbReference type="SUPFAM" id="SSF56112">
    <property type="entry name" value="Protein kinase-like (PK-like)"/>
    <property type="match status" value="1"/>
</dbReference>
<dbReference type="FunFam" id="1.10.510.10:FF:000078">
    <property type="entry name" value="Serine/threonine-protein kinase PRP4 homolog"/>
    <property type="match status" value="1"/>
</dbReference>
<feature type="compositionally biased region" description="Gly residues" evidence="8">
    <location>
        <begin position="565"/>
        <end position="577"/>
    </location>
</feature>
<organism evidence="10">
    <name type="scientific">Fonticula alba</name>
    <name type="common">Slime mold</name>
    <dbReference type="NCBI Taxonomy" id="691883"/>
    <lineage>
        <taxon>Eukaryota</taxon>
        <taxon>Rotosphaerida</taxon>
        <taxon>Fonticulaceae</taxon>
        <taxon>Fonticula</taxon>
    </lineage>
</organism>
<feature type="region of interest" description="Disordered" evidence="8">
    <location>
        <begin position="517"/>
        <end position="613"/>
    </location>
</feature>
<evidence type="ECO:0000256" key="7">
    <source>
        <dbReference type="ARBA" id="ARBA00023596"/>
    </source>
</evidence>
<feature type="compositionally biased region" description="Low complexity" evidence="8">
    <location>
        <begin position="28"/>
        <end position="39"/>
    </location>
</feature>
<dbReference type="eggNOG" id="KOG0670">
    <property type="taxonomic scope" value="Eukaryota"/>
</dbReference>